<sequence length="272" mass="30093">MDESATRKVIKRELSNARTPYQMVLQKERNRTLIEACKDLLADAKLPVTFWAEAEYGNKRRSSKGARCTADVTESSGNTIPRASSKDSLADQVEPSPELPASPTVETAVPTVSTPIPTGSKSIPPITSSLPKIISRGGSSYSEPLSLGNMMEIYWIQLIPPSLTIIGPIDTPVQTRHKAKNVEEQSFIATIHQKNNPDLLQYCLFLCFLSQEEPKKIVDALKDESWDVIRAFSVGTIDEEVYVIATPALKIPEFLDKVLLVEKLMYETPSST</sequence>
<reference evidence="2" key="2">
    <citation type="submission" date="2022-01" db="EMBL/GenBank/DDBJ databases">
        <authorList>
            <person name="Yamashiro T."/>
            <person name="Shiraishi A."/>
            <person name="Satake H."/>
            <person name="Nakayama K."/>
        </authorList>
    </citation>
    <scope>NUCLEOTIDE SEQUENCE</scope>
</reference>
<dbReference type="Proteomes" id="UP001151760">
    <property type="component" value="Unassembled WGS sequence"/>
</dbReference>
<feature type="region of interest" description="Disordered" evidence="1">
    <location>
        <begin position="62"/>
        <end position="121"/>
    </location>
</feature>
<comment type="caution">
    <text evidence="2">The sequence shown here is derived from an EMBL/GenBank/DDBJ whole genome shotgun (WGS) entry which is preliminary data.</text>
</comment>
<dbReference type="EMBL" id="BQNB010020548">
    <property type="protein sequence ID" value="GJT97155.1"/>
    <property type="molecule type" value="Genomic_DNA"/>
</dbReference>
<name>A0ABQ5IBU1_9ASTR</name>
<accession>A0ABQ5IBU1</accession>
<proteinExistence type="predicted"/>
<protein>
    <submittedName>
        <fullName evidence="2">Uncharacterized protein</fullName>
    </submittedName>
</protein>
<organism evidence="2 3">
    <name type="scientific">Tanacetum coccineum</name>
    <dbReference type="NCBI Taxonomy" id="301880"/>
    <lineage>
        <taxon>Eukaryota</taxon>
        <taxon>Viridiplantae</taxon>
        <taxon>Streptophyta</taxon>
        <taxon>Embryophyta</taxon>
        <taxon>Tracheophyta</taxon>
        <taxon>Spermatophyta</taxon>
        <taxon>Magnoliopsida</taxon>
        <taxon>eudicotyledons</taxon>
        <taxon>Gunneridae</taxon>
        <taxon>Pentapetalae</taxon>
        <taxon>asterids</taxon>
        <taxon>campanulids</taxon>
        <taxon>Asterales</taxon>
        <taxon>Asteraceae</taxon>
        <taxon>Asteroideae</taxon>
        <taxon>Anthemideae</taxon>
        <taxon>Anthemidinae</taxon>
        <taxon>Tanacetum</taxon>
    </lineage>
</organism>
<evidence type="ECO:0000256" key="1">
    <source>
        <dbReference type="SAM" id="MobiDB-lite"/>
    </source>
</evidence>
<evidence type="ECO:0000313" key="3">
    <source>
        <dbReference type="Proteomes" id="UP001151760"/>
    </source>
</evidence>
<reference evidence="2" key="1">
    <citation type="journal article" date="2022" name="Int. J. Mol. Sci.">
        <title>Draft Genome of Tanacetum Coccineum: Genomic Comparison of Closely Related Tanacetum-Family Plants.</title>
        <authorList>
            <person name="Yamashiro T."/>
            <person name="Shiraishi A."/>
            <person name="Nakayama K."/>
            <person name="Satake H."/>
        </authorList>
    </citation>
    <scope>NUCLEOTIDE SEQUENCE</scope>
</reference>
<keyword evidence="3" id="KW-1185">Reference proteome</keyword>
<gene>
    <name evidence="2" type="ORF">Tco_1092673</name>
</gene>
<evidence type="ECO:0000313" key="2">
    <source>
        <dbReference type="EMBL" id="GJT97155.1"/>
    </source>
</evidence>
<feature type="compositionally biased region" description="Polar residues" evidence="1">
    <location>
        <begin position="72"/>
        <end position="82"/>
    </location>
</feature>
<feature type="compositionally biased region" description="Polar residues" evidence="1">
    <location>
        <begin position="110"/>
        <end position="121"/>
    </location>
</feature>